<reference evidence="2 3" key="1">
    <citation type="submission" date="2020-04" db="EMBL/GenBank/DDBJ databases">
        <authorList>
            <person name="De Canck E."/>
        </authorList>
    </citation>
    <scope>NUCLEOTIDE SEQUENCE [LARGE SCALE GENOMIC DNA]</scope>
    <source>
        <strain evidence="2 3">LMG 9964</strain>
    </source>
</reference>
<organism evidence="2 3">
    <name type="scientific">Paraburkholderia phenoliruptrix</name>
    <dbReference type="NCBI Taxonomy" id="252970"/>
    <lineage>
        <taxon>Bacteria</taxon>
        <taxon>Pseudomonadati</taxon>
        <taxon>Pseudomonadota</taxon>
        <taxon>Betaproteobacteria</taxon>
        <taxon>Burkholderiales</taxon>
        <taxon>Burkholderiaceae</taxon>
        <taxon>Paraburkholderia</taxon>
    </lineage>
</organism>
<evidence type="ECO:0000313" key="3">
    <source>
        <dbReference type="Proteomes" id="UP000494102"/>
    </source>
</evidence>
<sequence>MPGAKSMNTSDPAERGYDQPTIGTPQWLETEAQRYVCSGEYDSSFAGWPGENYVEVAQNASRRLRIALAEETRRRSNGCDRRVAVPDDLHAWARDKLSPMVCGLFRTGERAIILDTLARGVVFLTPQNIAAVLMDQQWLSTAWNLANLYLRSVGVPAFSEQADHIVGLSEETTCYVSMRYFEETDPFADFVVHEAAHVFHNCKRTTVGLNGSRHGKYLVNVDYKRRETFAYACEAYFRITAMATGTRQRRDALEQHAETSLPPDDRVDHDEYLDILDEAIRARNGWQRILKRCAPIEGR</sequence>
<name>A0A6J5KE55_9BURK</name>
<feature type="region of interest" description="Disordered" evidence="1">
    <location>
        <begin position="1"/>
        <end position="24"/>
    </location>
</feature>
<accession>A0A6J5KE55</accession>
<gene>
    <name evidence="2" type="ORF">LMG9964_05537</name>
</gene>
<protein>
    <submittedName>
        <fullName evidence="2">Uncharacterized protein</fullName>
    </submittedName>
</protein>
<evidence type="ECO:0000313" key="2">
    <source>
        <dbReference type="EMBL" id="CAB4051857.1"/>
    </source>
</evidence>
<dbReference type="Proteomes" id="UP000494102">
    <property type="component" value="Unassembled WGS sequence"/>
</dbReference>
<dbReference type="AlphaFoldDB" id="A0A6J5KE55"/>
<dbReference type="EMBL" id="CADILN010000010">
    <property type="protein sequence ID" value="CAB4051857.1"/>
    <property type="molecule type" value="Genomic_DNA"/>
</dbReference>
<evidence type="ECO:0000256" key="1">
    <source>
        <dbReference type="SAM" id="MobiDB-lite"/>
    </source>
</evidence>
<feature type="compositionally biased region" description="Polar residues" evidence="1">
    <location>
        <begin position="1"/>
        <end position="11"/>
    </location>
</feature>
<proteinExistence type="predicted"/>